<keyword evidence="4 5" id="KW-0472">Membrane</keyword>
<keyword evidence="1" id="KW-1003">Cell membrane</keyword>
<name>A0A9X1XAM4_9BACL</name>
<feature type="transmembrane region" description="Helical" evidence="5">
    <location>
        <begin position="36"/>
        <end position="57"/>
    </location>
</feature>
<protein>
    <submittedName>
        <fullName evidence="6">YisL family protein</fullName>
    </submittedName>
</protein>
<accession>A0A9X1XAM4</accession>
<dbReference type="Pfam" id="PF07457">
    <property type="entry name" value="DUF1516"/>
    <property type="match status" value="1"/>
</dbReference>
<comment type="caution">
    <text evidence="6">The sequence shown here is derived from an EMBL/GenBank/DDBJ whole genome shotgun (WGS) entry which is preliminary data.</text>
</comment>
<dbReference type="InterPro" id="IPR010899">
    <property type="entry name" value="UPF0344"/>
</dbReference>
<sequence>MLHMHVFSWGIALILFFVTYSLYKRKNKKFSKILHMILRLLYVTTIFSGAALIYLWIQAGAVNIGPLIVKGVLGLAVIGQMEVMLYGEKRNELKKTRWITFVLALALVFYYGYSVLPMSF</sequence>
<reference evidence="6" key="1">
    <citation type="submission" date="2021-09" db="EMBL/GenBank/DDBJ databases">
        <title>Genome analysis of Fictibacillus sp. KIGAM418 isolated from marine sediment.</title>
        <authorList>
            <person name="Seo M.-J."/>
            <person name="Cho E.-S."/>
            <person name="Hwang C.Y."/>
        </authorList>
    </citation>
    <scope>NUCLEOTIDE SEQUENCE</scope>
    <source>
        <strain evidence="6">KIGAM418</strain>
    </source>
</reference>
<feature type="transmembrane region" description="Helical" evidence="5">
    <location>
        <begin position="98"/>
        <end position="116"/>
    </location>
</feature>
<evidence type="ECO:0000256" key="4">
    <source>
        <dbReference type="ARBA" id="ARBA00023136"/>
    </source>
</evidence>
<keyword evidence="3 5" id="KW-1133">Transmembrane helix</keyword>
<organism evidence="6 7">
    <name type="scientific">Fictibacillus marinisediminis</name>
    <dbReference type="NCBI Taxonomy" id="2878389"/>
    <lineage>
        <taxon>Bacteria</taxon>
        <taxon>Bacillati</taxon>
        <taxon>Bacillota</taxon>
        <taxon>Bacilli</taxon>
        <taxon>Bacillales</taxon>
        <taxon>Fictibacillaceae</taxon>
        <taxon>Fictibacillus</taxon>
    </lineage>
</organism>
<proteinExistence type="predicted"/>
<evidence type="ECO:0000256" key="2">
    <source>
        <dbReference type="ARBA" id="ARBA00022692"/>
    </source>
</evidence>
<feature type="transmembrane region" description="Helical" evidence="5">
    <location>
        <begin position="6"/>
        <end position="24"/>
    </location>
</feature>
<keyword evidence="7" id="KW-1185">Reference proteome</keyword>
<evidence type="ECO:0000256" key="1">
    <source>
        <dbReference type="ARBA" id="ARBA00022475"/>
    </source>
</evidence>
<dbReference type="RefSeq" id="WP_248252315.1">
    <property type="nucleotide sequence ID" value="NZ_JAIWJX010000002.1"/>
</dbReference>
<evidence type="ECO:0000313" key="6">
    <source>
        <dbReference type="EMBL" id="MCK6256681.1"/>
    </source>
</evidence>
<dbReference type="Proteomes" id="UP001139011">
    <property type="component" value="Unassembled WGS sequence"/>
</dbReference>
<gene>
    <name evidence="6" type="ORF">LCY76_08745</name>
</gene>
<dbReference type="AlphaFoldDB" id="A0A9X1XAM4"/>
<evidence type="ECO:0000256" key="5">
    <source>
        <dbReference type="SAM" id="Phobius"/>
    </source>
</evidence>
<keyword evidence="2 5" id="KW-0812">Transmembrane</keyword>
<feature type="transmembrane region" description="Helical" evidence="5">
    <location>
        <begin position="63"/>
        <end position="86"/>
    </location>
</feature>
<evidence type="ECO:0000313" key="7">
    <source>
        <dbReference type="Proteomes" id="UP001139011"/>
    </source>
</evidence>
<evidence type="ECO:0000256" key="3">
    <source>
        <dbReference type="ARBA" id="ARBA00022989"/>
    </source>
</evidence>
<dbReference type="EMBL" id="JAIWJX010000002">
    <property type="protein sequence ID" value="MCK6256681.1"/>
    <property type="molecule type" value="Genomic_DNA"/>
</dbReference>